<dbReference type="Pfam" id="PF00005">
    <property type="entry name" value="ABC_tran"/>
    <property type="match status" value="1"/>
</dbReference>
<feature type="domain" description="ABC transporter" evidence="8">
    <location>
        <begin position="301"/>
        <end position="527"/>
    </location>
</feature>
<keyword evidence="5 7" id="KW-1133">Transmembrane helix</keyword>
<dbReference type="PROSITE" id="PS50929">
    <property type="entry name" value="ABC_TM1F"/>
    <property type="match status" value="1"/>
</dbReference>
<dbReference type="InterPro" id="IPR039421">
    <property type="entry name" value="Type_1_exporter"/>
</dbReference>
<dbReference type="GO" id="GO:0005886">
    <property type="term" value="C:plasma membrane"/>
    <property type="evidence" value="ECO:0007669"/>
    <property type="project" value="UniProtKB-SubCell"/>
</dbReference>
<feature type="transmembrane region" description="Helical" evidence="7">
    <location>
        <begin position="6"/>
        <end position="27"/>
    </location>
</feature>
<evidence type="ECO:0000259" key="9">
    <source>
        <dbReference type="PROSITE" id="PS50929"/>
    </source>
</evidence>
<dbReference type="Proteomes" id="UP000051324">
    <property type="component" value="Unassembled WGS sequence"/>
</dbReference>
<dbReference type="PANTHER" id="PTHR43394">
    <property type="entry name" value="ATP-DEPENDENT PERMEASE MDL1, MITOCHONDRIAL"/>
    <property type="match status" value="1"/>
</dbReference>
<dbReference type="Gene3D" id="3.40.50.300">
    <property type="entry name" value="P-loop containing nucleotide triphosphate hydrolases"/>
    <property type="match status" value="1"/>
</dbReference>
<evidence type="ECO:0000256" key="5">
    <source>
        <dbReference type="ARBA" id="ARBA00022989"/>
    </source>
</evidence>
<protein>
    <recommendedName>
        <fullName evidence="12">ABC transporter ATP-binding protein</fullName>
    </recommendedName>
</protein>
<dbReference type="InterPro" id="IPR003593">
    <property type="entry name" value="AAA+_ATPase"/>
</dbReference>
<dbReference type="AlphaFoldDB" id="A0A0R1U249"/>
<keyword evidence="2 7" id="KW-0812">Transmembrane</keyword>
<dbReference type="Gene3D" id="1.20.1560.10">
    <property type="entry name" value="ABC transporter type 1, transmembrane domain"/>
    <property type="match status" value="1"/>
</dbReference>
<evidence type="ECO:0000256" key="4">
    <source>
        <dbReference type="ARBA" id="ARBA00022840"/>
    </source>
</evidence>
<keyword evidence="11" id="KW-1185">Reference proteome</keyword>
<name>A0A0R1U249_9LACO</name>
<dbReference type="Pfam" id="PF00664">
    <property type="entry name" value="ABC_membrane"/>
    <property type="match status" value="1"/>
</dbReference>
<keyword evidence="3" id="KW-0547">Nucleotide-binding</keyword>
<feature type="transmembrane region" description="Helical" evidence="7">
    <location>
        <begin position="234"/>
        <end position="255"/>
    </location>
</feature>
<evidence type="ECO:0008006" key="12">
    <source>
        <dbReference type="Google" id="ProtNLM"/>
    </source>
</evidence>
<dbReference type="PROSITE" id="PS50893">
    <property type="entry name" value="ABC_TRANSPORTER_2"/>
    <property type="match status" value="1"/>
</dbReference>
<dbReference type="STRING" id="1423724.FC32_GL001636"/>
<dbReference type="InterPro" id="IPR036640">
    <property type="entry name" value="ABC1_TM_sf"/>
</dbReference>
<evidence type="ECO:0000256" key="1">
    <source>
        <dbReference type="ARBA" id="ARBA00004651"/>
    </source>
</evidence>
<evidence type="ECO:0000256" key="6">
    <source>
        <dbReference type="ARBA" id="ARBA00023136"/>
    </source>
</evidence>
<feature type="domain" description="ABC transmembrane type-1" evidence="9">
    <location>
        <begin position="7"/>
        <end position="284"/>
    </location>
</feature>
<dbReference type="InterPro" id="IPR011527">
    <property type="entry name" value="ABC1_TM_dom"/>
</dbReference>
<dbReference type="PATRIC" id="fig|1423724.4.peg.1701"/>
<feature type="transmembrane region" description="Helical" evidence="7">
    <location>
        <begin position="137"/>
        <end position="155"/>
    </location>
</feature>
<reference evidence="10 11" key="1">
    <citation type="journal article" date="2015" name="Genome Announc.">
        <title>Expanding the biotechnology potential of lactobacilli through comparative genomics of 213 strains and associated genera.</title>
        <authorList>
            <person name="Sun Z."/>
            <person name="Harris H.M."/>
            <person name="McCann A."/>
            <person name="Guo C."/>
            <person name="Argimon S."/>
            <person name="Zhang W."/>
            <person name="Yang X."/>
            <person name="Jeffery I.B."/>
            <person name="Cooney J.C."/>
            <person name="Kagawa T.F."/>
            <person name="Liu W."/>
            <person name="Song Y."/>
            <person name="Salvetti E."/>
            <person name="Wrobel A."/>
            <person name="Rasinkangas P."/>
            <person name="Parkhill J."/>
            <person name="Rea M.C."/>
            <person name="O'Sullivan O."/>
            <person name="Ritari J."/>
            <person name="Douillard F.P."/>
            <person name="Paul Ross R."/>
            <person name="Yang R."/>
            <person name="Briner A.E."/>
            <person name="Felis G.E."/>
            <person name="de Vos W.M."/>
            <person name="Barrangou R."/>
            <person name="Klaenhammer T.R."/>
            <person name="Caufield P.W."/>
            <person name="Cui Y."/>
            <person name="Zhang H."/>
            <person name="O'Toole P.W."/>
        </authorList>
    </citation>
    <scope>NUCLEOTIDE SEQUENCE [LARGE SCALE GENOMIC DNA]</scope>
    <source>
        <strain evidence="10 11">DSM 16634</strain>
    </source>
</reference>
<sequence length="528" mass="59533">MKKIHLVIVVVGSLLLGYLSVQLPKIIGSLTDAFVQNQVLARPMIALAILLFGINILNAINQYVTQTLGIEYADEMRHKVIDKYVLLDTDVLLGTGEYRQLFSADIQALQQFFAATLPKCLQQSITFLLAVYALGKIDLWLLLAILSPMVCYTLPTKYFNYRQKKILVALRKTQIESQEIANNSFENKAEIYQFNNAPFFVERFSKQQQHWAELFLKVDVAKNIFKTFPRTLDALSLALAFLIGGYLFMAHALTLGQLVSILGYLTYLNAPFKNVFILLLDVQQALLARRSLNNYLALKEIKSGGLSLPKLNQVEFIQSKQLVVTLTPGKHLYLLGKTGSGKSTLFNQLCGYDAGSDVEIKYNQNKIASFKRQDLRRQVTLVAQQGIILPGTIRENIWLTPESRLLPAEQKFFDDWVSRFEKGAETIVNEDHAGLSGGERQIIWILRALAQAKGLLLLDEITAALDGQIAKELTKLVDARQDLIVIEILHRTQHLKPTDKVLYLENGQLAYTDFKRVGQINDTNITAK</sequence>
<evidence type="ECO:0000256" key="7">
    <source>
        <dbReference type="SAM" id="Phobius"/>
    </source>
</evidence>
<gene>
    <name evidence="10" type="ORF">FC32_GL001636</name>
</gene>
<dbReference type="PANTHER" id="PTHR43394:SF1">
    <property type="entry name" value="ATP-BINDING CASSETTE SUB-FAMILY B MEMBER 10, MITOCHONDRIAL"/>
    <property type="match status" value="1"/>
</dbReference>
<dbReference type="InterPro" id="IPR003439">
    <property type="entry name" value="ABC_transporter-like_ATP-bd"/>
</dbReference>
<dbReference type="GO" id="GO:0015421">
    <property type="term" value="F:ABC-type oligopeptide transporter activity"/>
    <property type="evidence" value="ECO:0007669"/>
    <property type="project" value="TreeGrafter"/>
</dbReference>
<evidence type="ECO:0000313" key="11">
    <source>
        <dbReference type="Proteomes" id="UP000051324"/>
    </source>
</evidence>
<dbReference type="RefSeq" id="WP_025087231.1">
    <property type="nucleotide sequence ID" value="NZ_AZFT01000002.1"/>
</dbReference>
<proteinExistence type="predicted"/>
<feature type="transmembrane region" description="Helical" evidence="7">
    <location>
        <begin position="39"/>
        <end position="60"/>
    </location>
</feature>
<accession>A0A0R1U249</accession>
<dbReference type="InterPro" id="IPR027417">
    <property type="entry name" value="P-loop_NTPase"/>
</dbReference>
<dbReference type="SUPFAM" id="SSF90123">
    <property type="entry name" value="ABC transporter transmembrane region"/>
    <property type="match status" value="1"/>
</dbReference>
<feature type="transmembrane region" description="Helical" evidence="7">
    <location>
        <begin position="261"/>
        <end position="280"/>
    </location>
</feature>
<evidence type="ECO:0000259" key="8">
    <source>
        <dbReference type="PROSITE" id="PS50893"/>
    </source>
</evidence>
<dbReference type="GO" id="GO:0005524">
    <property type="term" value="F:ATP binding"/>
    <property type="evidence" value="ECO:0007669"/>
    <property type="project" value="UniProtKB-KW"/>
</dbReference>
<organism evidence="10 11">
    <name type="scientific">Ligilactobacillus apodemi DSM 16634 = JCM 16172</name>
    <dbReference type="NCBI Taxonomy" id="1423724"/>
    <lineage>
        <taxon>Bacteria</taxon>
        <taxon>Bacillati</taxon>
        <taxon>Bacillota</taxon>
        <taxon>Bacilli</taxon>
        <taxon>Lactobacillales</taxon>
        <taxon>Lactobacillaceae</taxon>
        <taxon>Ligilactobacillus</taxon>
    </lineage>
</organism>
<evidence type="ECO:0000256" key="2">
    <source>
        <dbReference type="ARBA" id="ARBA00022692"/>
    </source>
</evidence>
<dbReference type="EMBL" id="AZFT01000002">
    <property type="protein sequence ID" value="KRL87409.1"/>
    <property type="molecule type" value="Genomic_DNA"/>
</dbReference>
<dbReference type="OrthoDB" id="2260349at2"/>
<dbReference type="SMART" id="SM00382">
    <property type="entry name" value="AAA"/>
    <property type="match status" value="1"/>
</dbReference>
<keyword evidence="6 7" id="KW-0472">Membrane</keyword>
<comment type="subcellular location">
    <subcellularLocation>
        <location evidence="1">Cell membrane</location>
        <topology evidence="1">Multi-pass membrane protein</topology>
    </subcellularLocation>
</comment>
<evidence type="ECO:0000313" key="10">
    <source>
        <dbReference type="EMBL" id="KRL87409.1"/>
    </source>
</evidence>
<evidence type="ECO:0000256" key="3">
    <source>
        <dbReference type="ARBA" id="ARBA00022741"/>
    </source>
</evidence>
<dbReference type="GO" id="GO:0016887">
    <property type="term" value="F:ATP hydrolysis activity"/>
    <property type="evidence" value="ECO:0007669"/>
    <property type="project" value="InterPro"/>
</dbReference>
<dbReference type="CDD" id="cd07346">
    <property type="entry name" value="ABC_6TM_exporters"/>
    <property type="match status" value="1"/>
</dbReference>
<dbReference type="eggNOG" id="COG1132">
    <property type="taxonomic scope" value="Bacteria"/>
</dbReference>
<dbReference type="SUPFAM" id="SSF52540">
    <property type="entry name" value="P-loop containing nucleoside triphosphate hydrolases"/>
    <property type="match status" value="1"/>
</dbReference>
<keyword evidence="4" id="KW-0067">ATP-binding</keyword>
<comment type="caution">
    <text evidence="10">The sequence shown here is derived from an EMBL/GenBank/DDBJ whole genome shotgun (WGS) entry which is preliminary data.</text>
</comment>